<gene>
    <name evidence="3" type="ORF">AUJ66_07500</name>
</gene>
<dbReference type="EMBL" id="MNUO01000115">
    <property type="protein sequence ID" value="OIN96029.1"/>
    <property type="molecule type" value="Genomic_DNA"/>
</dbReference>
<dbReference type="Gene3D" id="2.10.260.10">
    <property type="match status" value="1"/>
</dbReference>
<dbReference type="InterPro" id="IPR007159">
    <property type="entry name" value="SpoVT-AbrB_dom"/>
</dbReference>
<organism evidence="3 4">
    <name type="scientific">Candidatus Desantisbacteria bacterium CG1_02_38_46</name>
    <dbReference type="NCBI Taxonomy" id="1817893"/>
    <lineage>
        <taxon>Bacteria</taxon>
        <taxon>Candidatus Desantisiibacteriota</taxon>
    </lineage>
</organism>
<sequence length="87" mass="9814">MAEATITSKGQVTIPKSVREILELKPHDRVVFIPYGDHVIIRPLKGTILDIRGSVKHEGGLINFKKMREEMKEEVAKGIVKEMGDFL</sequence>
<evidence type="ECO:0000313" key="3">
    <source>
        <dbReference type="EMBL" id="OIN96029.1"/>
    </source>
</evidence>
<dbReference type="Proteomes" id="UP000182278">
    <property type="component" value="Unassembled WGS sequence"/>
</dbReference>
<accession>A0A1J4SCQ7</accession>
<dbReference type="STRING" id="1817893.AUJ66_07500"/>
<dbReference type="AlphaFoldDB" id="A0A1J4SCQ7"/>
<feature type="domain" description="SpoVT-AbrB" evidence="2">
    <location>
        <begin position="1"/>
        <end position="46"/>
    </location>
</feature>
<evidence type="ECO:0000259" key="2">
    <source>
        <dbReference type="PROSITE" id="PS51740"/>
    </source>
</evidence>
<comment type="caution">
    <text evidence="3">The sequence shown here is derived from an EMBL/GenBank/DDBJ whole genome shotgun (WGS) entry which is preliminary data.</text>
</comment>
<dbReference type="SUPFAM" id="SSF89447">
    <property type="entry name" value="AbrB/MazE/MraZ-like"/>
    <property type="match status" value="1"/>
</dbReference>
<dbReference type="SMART" id="SM00966">
    <property type="entry name" value="SpoVT_AbrB"/>
    <property type="match status" value="1"/>
</dbReference>
<dbReference type="InterPro" id="IPR037914">
    <property type="entry name" value="SpoVT-AbrB_sf"/>
</dbReference>
<dbReference type="GO" id="GO:0003677">
    <property type="term" value="F:DNA binding"/>
    <property type="evidence" value="ECO:0007669"/>
    <property type="project" value="UniProtKB-UniRule"/>
</dbReference>
<dbReference type="PROSITE" id="PS51740">
    <property type="entry name" value="SPOVT_ABRB"/>
    <property type="match status" value="1"/>
</dbReference>
<evidence type="ECO:0000313" key="4">
    <source>
        <dbReference type="Proteomes" id="UP000182278"/>
    </source>
</evidence>
<proteinExistence type="predicted"/>
<keyword evidence="1" id="KW-0238">DNA-binding</keyword>
<name>A0A1J4SCQ7_9BACT</name>
<dbReference type="NCBIfam" id="TIGR01439">
    <property type="entry name" value="lp_hng_hel_AbrB"/>
    <property type="match status" value="1"/>
</dbReference>
<evidence type="ECO:0000256" key="1">
    <source>
        <dbReference type="PROSITE-ProRule" id="PRU01076"/>
    </source>
</evidence>
<protein>
    <recommendedName>
        <fullName evidence="2">SpoVT-AbrB domain-containing protein</fullName>
    </recommendedName>
</protein>
<reference evidence="3 4" key="1">
    <citation type="journal article" date="2016" name="Environ. Microbiol.">
        <title>Genomic resolution of a cold subsurface aquifer community provides metabolic insights for novel microbes adapted to high CO concentrations.</title>
        <authorList>
            <person name="Probst A.J."/>
            <person name="Castelle C.J."/>
            <person name="Singh A."/>
            <person name="Brown C.T."/>
            <person name="Anantharaman K."/>
            <person name="Sharon I."/>
            <person name="Hug L.A."/>
            <person name="Burstein D."/>
            <person name="Emerson J.B."/>
            <person name="Thomas B.C."/>
            <person name="Banfield J.F."/>
        </authorList>
    </citation>
    <scope>NUCLEOTIDE SEQUENCE [LARGE SCALE GENOMIC DNA]</scope>
    <source>
        <strain evidence="3">CG1_02_38_46</strain>
    </source>
</reference>
<dbReference type="Pfam" id="PF04014">
    <property type="entry name" value="MazE_antitoxin"/>
    <property type="match status" value="1"/>
</dbReference>